<sequence length="377" mass="42297">MKEKNYRREDFVADSYFRQWVISPDDASSTYWQLFLDQHPEQRETVRQATDLVHKLSEVTTRLAGPANRSEEDAIWQAIQREIVQNQEAPLTHEPVIRPVWSRFGRVAAASVAVVAGLSWWLLYPTTAPLQKTRTHQSATSRPLQLVEKINTTQQPVFVVLTDGSSVILQKNSRLRYDKTLSGNRREITLEGEAYFDVAKDPHKPFIVYANDLVTKVLGTSFNVRAYAGAKDVVVTVRSGRVAVFPQADITRAPEQLTSDKLTGMVLSPNEQAVFNRTDARLVQTRPNETADARALAFQPVSFDYQAVPVREVFKDIEKSYGLPVVFSNQAVGNCRLTADLREGTLAQKLDIICASVEANWDIQATQIVVSGRGCHP</sequence>
<dbReference type="PIRSF" id="PIRSF018266">
    <property type="entry name" value="FecR"/>
    <property type="match status" value="1"/>
</dbReference>
<evidence type="ECO:0000256" key="1">
    <source>
        <dbReference type="SAM" id="Phobius"/>
    </source>
</evidence>
<proteinExistence type="predicted"/>
<name>A0A1S2VHN5_9BACT</name>
<dbReference type="RefSeq" id="WP_071503933.1">
    <property type="nucleotide sequence ID" value="NZ_MORL01000007.1"/>
</dbReference>
<accession>A0A1S2VHN5</accession>
<dbReference type="Pfam" id="PF16344">
    <property type="entry name" value="FecR_C"/>
    <property type="match status" value="1"/>
</dbReference>
<dbReference type="Pfam" id="PF04773">
    <property type="entry name" value="FecR"/>
    <property type="match status" value="1"/>
</dbReference>
<dbReference type="Gene3D" id="3.55.50.30">
    <property type="match status" value="1"/>
</dbReference>
<feature type="domain" description="FecR protein" evidence="2">
    <location>
        <begin position="152"/>
        <end position="242"/>
    </location>
</feature>
<dbReference type="InterPro" id="IPR006860">
    <property type="entry name" value="FecR"/>
</dbReference>
<feature type="domain" description="Protein FecR C-terminal" evidence="3">
    <location>
        <begin position="305"/>
        <end position="370"/>
    </location>
</feature>
<reference evidence="4 5" key="1">
    <citation type="submission" date="2016-10" db="EMBL/GenBank/DDBJ databases">
        <title>Arsenicibacter rosenii gen. nov., sp. nov., an efficient arsenic-methylating bacterium isolated from an arsenic-contaminated paddy soil.</title>
        <authorList>
            <person name="Huang K."/>
        </authorList>
    </citation>
    <scope>NUCLEOTIDE SEQUENCE [LARGE SCALE GENOMIC DNA]</scope>
    <source>
        <strain evidence="4 5">SM-1</strain>
    </source>
</reference>
<dbReference type="AlphaFoldDB" id="A0A1S2VHN5"/>
<dbReference type="OrthoDB" id="645173at2"/>
<protein>
    <submittedName>
        <fullName evidence="4">Uncharacterized protein</fullName>
    </submittedName>
</protein>
<dbReference type="InterPro" id="IPR032508">
    <property type="entry name" value="FecR_C"/>
</dbReference>
<keyword evidence="1" id="KW-0812">Transmembrane</keyword>
<evidence type="ECO:0000313" key="4">
    <source>
        <dbReference type="EMBL" id="OIN58261.1"/>
    </source>
</evidence>
<dbReference type="GO" id="GO:0016989">
    <property type="term" value="F:sigma factor antagonist activity"/>
    <property type="evidence" value="ECO:0007669"/>
    <property type="project" value="TreeGrafter"/>
</dbReference>
<dbReference type="PANTHER" id="PTHR30273">
    <property type="entry name" value="PERIPLASMIC SIGNAL SENSOR AND SIGMA FACTOR ACTIVATOR FECR-RELATED"/>
    <property type="match status" value="1"/>
</dbReference>
<comment type="caution">
    <text evidence="4">The sequence shown here is derived from an EMBL/GenBank/DDBJ whole genome shotgun (WGS) entry which is preliminary data.</text>
</comment>
<evidence type="ECO:0000259" key="3">
    <source>
        <dbReference type="Pfam" id="PF16344"/>
    </source>
</evidence>
<keyword evidence="5" id="KW-1185">Reference proteome</keyword>
<keyword evidence="1" id="KW-0472">Membrane</keyword>
<organism evidence="4 5">
    <name type="scientific">Arsenicibacter rosenii</name>
    <dbReference type="NCBI Taxonomy" id="1750698"/>
    <lineage>
        <taxon>Bacteria</taxon>
        <taxon>Pseudomonadati</taxon>
        <taxon>Bacteroidota</taxon>
        <taxon>Cytophagia</taxon>
        <taxon>Cytophagales</taxon>
        <taxon>Spirosomataceae</taxon>
        <taxon>Arsenicibacter</taxon>
    </lineage>
</organism>
<dbReference type="InterPro" id="IPR012373">
    <property type="entry name" value="Ferrdict_sens_TM"/>
</dbReference>
<evidence type="ECO:0000259" key="2">
    <source>
        <dbReference type="Pfam" id="PF04773"/>
    </source>
</evidence>
<dbReference type="Gene3D" id="2.60.120.1440">
    <property type="match status" value="1"/>
</dbReference>
<dbReference type="PANTHER" id="PTHR30273:SF2">
    <property type="entry name" value="PROTEIN FECR"/>
    <property type="match status" value="1"/>
</dbReference>
<keyword evidence="1" id="KW-1133">Transmembrane helix</keyword>
<evidence type="ECO:0000313" key="5">
    <source>
        <dbReference type="Proteomes" id="UP000181790"/>
    </source>
</evidence>
<dbReference type="Proteomes" id="UP000181790">
    <property type="component" value="Unassembled WGS sequence"/>
</dbReference>
<gene>
    <name evidence="4" type="ORF">BLX24_14750</name>
</gene>
<dbReference type="EMBL" id="MORL01000007">
    <property type="protein sequence ID" value="OIN58261.1"/>
    <property type="molecule type" value="Genomic_DNA"/>
</dbReference>
<feature type="transmembrane region" description="Helical" evidence="1">
    <location>
        <begin position="107"/>
        <end position="124"/>
    </location>
</feature>